<reference evidence="1 2" key="2">
    <citation type="journal article" date="2016" name="Genome Announc.">
        <title>Draft Genome Sequences of Streptomyces scabiei S58, Streptomyces turgidiscabies T45, and Streptomyces acidiscabies a10, the Pathogens of Potato Common Scab, Isolated in Japan.</title>
        <authorList>
            <person name="Tomihama T."/>
            <person name="Nishi Y."/>
            <person name="Sakai M."/>
            <person name="Ikenaga M."/>
            <person name="Okubo T."/>
            <person name="Ikeda S."/>
        </authorList>
    </citation>
    <scope>NUCLEOTIDE SEQUENCE [LARGE SCALE GENOMIC DNA]</scope>
    <source>
        <strain evidence="1 2">S58</strain>
    </source>
</reference>
<sequence>MNLGGRALNEPTDDRVRTISLHDLIQPLGWRGLCPVRRCRHVAVQQRVDQVGALQLELAFKFLAKSALLRFQQGAGVMGHKANDPFVRTFLISEEPRTVQGMEARGRDGRRVADVMQHGGGFQQLGVVSQNRAQGASALGDPERVCPPAREWIGKQ</sequence>
<evidence type="ECO:0000313" key="1">
    <source>
        <dbReference type="EMBL" id="GAQ63615.1"/>
    </source>
</evidence>
<gene>
    <name evidence="1" type="ORF">SsS58_03998</name>
</gene>
<reference evidence="2" key="1">
    <citation type="submission" date="2015-11" db="EMBL/GenBank/DDBJ databases">
        <authorList>
            <consortium name="Cross-ministerial Strategic Innovation Promotion Program (SIP) consortium"/>
            <person name="Tomihama T."/>
            <person name="Ikenaga M."/>
            <person name="Sakai M."/>
            <person name="Okubo T."/>
            <person name="Ikeda S."/>
        </authorList>
    </citation>
    <scope>NUCLEOTIDE SEQUENCE [LARGE SCALE GENOMIC DNA]</scope>
    <source>
        <strain evidence="2">S58</strain>
    </source>
</reference>
<reference evidence="2" key="3">
    <citation type="submission" date="2016-02" db="EMBL/GenBank/DDBJ databases">
        <title>Draft genome of pathogenic Streptomyces sp. in Japan.</title>
        <authorList>
            <person name="Tomihama T."/>
            <person name="Ikenaga M."/>
            <person name="Sakai M."/>
            <person name="Okubo T."/>
            <person name="Ikeda S."/>
        </authorList>
    </citation>
    <scope>NUCLEOTIDE SEQUENCE [LARGE SCALE GENOMIC DNA]</scope>
    <source>
        <strain evidence="2">S58</strain>
    </source>
</reference>
<organism evidence="1 2">
    <name type="scientific">Streptomyces scabiei</name>
    <dbReference type="NCBI Taxonomy" id="1930"/>
    <lineage>
        <taxon>Bacteria</taxon>
        <taxon>Bacillati</taxon>
        <taxon>Actinomycetota</taxon>
        <taxon>Actinomycetes</taxon>
        <taxon>Kitasatosporales</taxon>
        <taxon>Streptomycetaceae</taxon>
        <taxon>Streptomyces</taxon>
    </lineage>
</organism>
<dbReference type="Proteomes" id="UP000067448">
    <property type="component" value="Unassembled WGS sequence"/>
</dbReference>
<protein>
    <submittedName>
        <fullName evidence="1">Uncharacterized protein</fullName>
    </submittedName>
</protein>
<evidence type="ECO:0000313" key="2">
    <source>
        <dbReference type="Proteomes" id="UP000067448"/>
    </source>
</evidence>
<accession>A0A100JQ31</accession>
<name>A0A100JQ31_STRSC</name>
<dbReference type="EMBL" id="BCMM01000018">
    <property type="protein sequence ID" value="GAQ63615.1"/>
    <property type="molecule type" value="Genomic_DNA"/>
</dbReference>
<proteinExistence type="predicted"/>
<dbReference type="AlphaFoldDB" id="A0A100JQ31"/>
<comment type="caution">
    <text evidence="1">The sequence shown here is derived from an EMBL/GenBank/DDBJ whole genome shotgun (WGS) entry which is preliminary data.</text>
</comment>